<evidence type="ECO:0000256" key="2">
    <source>
        <dbReference type="ARBA" id="ARBA00006555"/>
    </source>
</evidence>
<evidence type="ECO:0000256" key="1">
    <source>
        <dbReference type="ARBA" id="ARBA00004383"/>
    </source>
</evidence>
<evidence type="ECO:0000256" key="10">
    <source>
        <dbReference type="SAM" id="MobiDB-lite"/>
    </source>
</evidence>
<sequence length="322" mass="34093">MSSTDLEAPSRKLLFAAIIIVLALHVLTVIALAAIKTPELKVENKNDASPIEIELVSLPAETATPVAEVKAAPKEEPRPPVVEQPQPEPKPVEQPKPKNPAKPVVKETKVQPKATPKEPVKKQETKEKPKEPLVDPKIAEAAANEQRKLIAARAERAAQQAQAQAAREAQANRDAQAQAAREAQAQAARDAQADRAAAEAKAAKEAAARAQADAAAKAAAAASNTPVNFTATNANWASAPNFSFPDRAARRASPGDVLEVVLVLRVNKQGGIDSVNVAKSSGNTLLDKEAQRQVRSGKFKPFMKNGVPVVGNVTLPIAYKVP</sequence>
<dbReference type="NCBIfam" id="TIGR01352">
    <property type="entry name" value="tonB_Cterm"/>
    <property type="match status" value="1"/>
</dbReference>
<evidence type="ECO:0000256" key="9">
    <source>
        <dbReference type="ARBA" id="ARBA00023136"/>
    </source>
</evidence>
<dbReference type="Gene3D" id="3.30.1150.10">
    <property type="match status" value="1"/>
</dbReference>
<keyword evidence="4" id="KW-1003">Cell membrane</keyword>
<evidence type="ECO:0000256" key="7">
    <source>
        <dbReference type="ARBA" id="ARBA00022927"/>
    </source>
</evidence>
<evidence type="ECO:0000313" key="13">
    <source>
        <dbReference type="EMBL" id="AMT97705.1"/>
    </source>
</evidence>
<keyword evidence="8 11" id="KW-1133">Transmembrane helix</keyword>
<evidence type="ECO:0000259" key="12">
    <source>
        <dbReference type="PROSITE" id="PS52015"/>
    </source>
</evidence>
<protein>
    <recommendedName>
        <fullName evidence="12">TonB C-terminal domain-containing protein</fullName>
    </recommendedName>
</protein>
<dbReference type="SUPFAM" id="SSF74653">
    <property type="entry name" value="TolA/TonB C-terminal domain"/>
    <property type="match status" value="1"/>
</dbReference>
<keyword evidence="7" id="KW-0653">Protein transport</keyword>
<name>A0ABM6A054_9GAMM</name>
<dbReference type="InterPro" id="IPR051045">
    <property type="entry name" value="TonB-dependent_transducer"/>
</dbReference>
<gene>
    <name evidence="13" type="ORF">A3K91_2125</name>
</gene>
<feature type="compositionally biased region" description="Low complexity" evidence="10">
    <location>
        <begin position="157"/>
        <end position="190"/>
    </location>
</feature>
<evidence type="ECO:0000313" key="14">
    <source>
        <dbReference type="Proteomes" id="UP000076104"/>
    </source>
</evidence>
<feature type="compositionally biased region" description="Pro residues" evidence="10">
    <location>
        <begin position="79"/>
        <end position="89"/>
    </location>
</feature>
<keyword evidence="3" id="KW-0813">Transport</keyword>
<feature type="region of interest" description="Disordered" evidence="10">
    <location>
        <begin position="67"/>
        <end position="197"/>
    </location>
</feature>
<organism evidence="13 14">
    <name type="scientific">Psychrobacter alimentarius</name>
    <dbReference type="NCBI Taxonomy" id="261164"/>
    <lineage>
        <taxon>Bacteria</taxon>
        <taxon>Pseudomonadati</taxon>
        <taxon>Pseudomonadota</taxon>
        <taxon>Gammaproteobacteria</taxon>
        <taxon>Moraxellales</taxon>
        <taxon>Moraxellaceae</taxon>
        <taxon>Psychrobacter</taxon>
    </lineage>
</organism>
<dbReference type="InterPro" id="IPR006260">
    <property type="entry name" value="TonB/TolA_C"/>
</dbReference>
<evidence type="ECO:0000256" key="4">
    <source>
        <dbReference type="ARBA" id="ARBA00022475"/>
    </source>
</evidence>
<evidence type="ECO:0000256" key="11">
    <source>
        <dbReference type="SAM" id="Phobius"/>
    </source>
</evidence>
<keyword evidence="6 11" id="KW-0812">Transmembrane</keyword>
<dbReference type="PROSITE" id="PS52015">
    <property type="entry name" value="TONB_CTD"/>
    <property type="match status" value="1"/>
</dbReference>
<evidence type="ECO:0000256" key="3">
    <source>
        <dbReference type="ARBA" id="ARBA00022448"/>
    </source>
</evidence>
<proteinExistence type="inferred from homology"/>
<dbReference type="GeneID" id="33059553"/>
<feature type="domain" description="TonB C-terminal" evidence="12">
    <location>
        <begin position="232"/>
        <end position="322"/>
    </location>
</feature>
<feature type="compositionally biased region" description="Basic and acidic residues" evidence="10">
    <location>
        <begin position="145"/>
        <end position="156"/>
    </location>
</feature>
<feature type="transmembrane region" description="Helical" evidence="11">
    <location>
        <begin position="13"/>
        <end position="35"/>
    </location>
</feature>
<dbReference type="RefSeq" id="WP_062845241.1">
    <property type="nucleotide sequence ID" value="NZ_CP014945.1"/>
</dbReference>
<evidence type="ECO:0000256" key="6">
    <source>
        <dbReference type="ARBA" id="ARBA00022692"/>
    </source>
</evidence>
<comment type="similarity">
    <text evidence="2">Belongs to the TonB family.</text>
</comment>
<keyword evidence="9 11" id="KW-0472">Membrane</keyword>
<dbReference type="PANTHER" id="PTHR33446">
    <property type="entry name" value="PROTEIN TONB-RELATED"/>
    <property type="match status" value="1"/>
</dbReference>
<dbReference type="EMBL" id="CP014945">
    <property type="protein sequence ID" value="AMT97705.1"/>
    <property type="molecule type" value="Genomic_DNA"/>
</dbReference>
<dbReference type="InterPro" id="IPR037682">
    <property type="entry name" value="TonB_C"/>
</dbReference>
<accession>A0ABM6A054</accession>
<reference evidence="13 14" key="1">
    <citation type="submission" date="2016-03" db="EMBL/GenBank/DDBJ databases">
        <title>Genome sequencing of Psychrobacter alimentarius PAMC 27889.</title>
        <authorList>
            <person name="Lee J."/>
            <person name="Kim O.-S."/>
        </authorList>
    </citation>
    <scope>NUCLEOTIDE SEQUENCE [LARGE SCALE GENOMIC DNA]</scope>
    <source>
        <strain evidence="13 14">PAMC 27889</strain>
    </source>
</reference>
<dbReference type="PANTHER" id="PTHR33446:SF2">
    <property type="entry name" value="PROTEIN TONB"/>
    <property type="match status" value="1"/>
</dbReference>
<comment type="subcellular location">
    <subcellularLocation>
        <location evidence="1">Cell inner membrane</location>
        <topology evidence="1">Single-pass membrane protein</topology>
        <orientation evidence="1">Periplasmic side</orientation>
    </subcellularLocation>
</comment>
<evidence type="ECO:0000256" key="8">
    <source>
        <dbReference type="ARBA" id="ARBA00022989"/>
    </source>
</evidence>
<keyword evidence="14" id="KW-1185">Reference proteome</keyword>
<keyword evidence="5" id="KW-0997">Cell inner membrane</keyword>
<feature type="compositionally biased region" description="Basic and acidic residues" evidence="10">
    <location>
        <begin position="104"/>
        <end position="138"/>
    </location>
</feature>
<dbReference type="Pfam" id="PF03544">
    <property type="entry name" value="TonB_C"/>
    <property type="match status" value="1"/>
</dbReference>
<dbReference type="Proteomes" id="UP000076104">
    <property type="component" value="Chromosome"/>
</dbReference>
<evidence type="ECO:0000256" key="5">
    <source>
        <dbReference type="ARBA" id="ARBA00022519"/>
    </source>
</evidence>